<gene>
    <name evidence="4" type="ORF">S03H2_49421</name>
</gene>
<evidence type="ECO:0000259" key="3">
    <source>
        <dbReference type="Pfam" id="PF02371"/>
    </source>
</evidence>
<evidence type="ECO:0000259" key="2">
    <source>
        <dbReference type="Pfam" id="PF01548"/>
    </source>
</evidence>
<dbReference type="NCBIfam" id="NF033542">
    <property type="entry name" value="transpos_IS110"/>
    <property type="match status" value="1"/>
</dbReference>
<feature type="domain" description="Transposase IS116/IS110/IS902 C-terminal" evidence="3">
    <location>
        <begin position="165"/>
        <end position="248"/>
    </location>
</feature>
<evidence type="ECO:0000313" key="4">
    <source>
        <dbReference type="EMBL" id="GAH72309.1"/>
    </source>
</evidence>
<keyword evidence="1" id="KW-0175">Coiled coil</keyword>
<accession>X1J1R7</accession>
<evidence type="ECO:0000256" key="1">
    <source>
        <dbReference type="SAM" id="Coils"/>
    </source>
</evidence>
<proteinExistence type="predicted"/>
<dbReference type="Pfam" id="PF02371">
    <property type="entry name" value="Transposase_20"/>
    <property type="match status" value="1"/>
</dbReference>
<organism evidence="4">
    <name type="scientific">marine sediment metagenome</name>
    <dbReference type="NCBI Taxonomy" id="412755"/>
    <lineage>
        <taxon>unclassified sequences</taxon>
        <taxon>metagenomes</taxon>
        <taxon>ecological metagenomes</taxon>
    </lineage>
</organism>
<feature type="domain" description="Transposase IS110-like N-terminal" evidence="2">
    <location>
        <begin position="2"/>
        <end position="102"/>
    </location>
</feature>
<comment type="caution">
    <text evidence="4">The sequence shown here is derived from an EMBL/GenBank/DDBJ whole genome shotgun (WGS) entry which is preliminary data.</text>
</comment>
<dbReference type="GO" id="GO:0003677">
    <property type="term" value="F:DNA binding"/>
    <property type="evidence" value="ECO:0007669"/>
    <property type="project" value="InterPro"/>
</dbReference>
<sequence length="264" mass="29725">DVKAVVESTGNMWIQTYDILEKFGFEVFLSNPGKTRLIAEAKHKTDKIDAKILARLLRADMLFTCYVPGEEIRNRREFLRARVDFVKNKTQIKNRIHSILDKHGLRFPSTPYTKKSIVWLREQDLGDMDNAVVKGQLAILDALDEQIQILEDKIAAMGMADPQVQLLMTMPGIGYFAASLLVAEIGDINRFSNDKKLASWAGLAPRISQSGGTTHIGGVGRGNKRVSGLLVQCAQNARRFDPRFKRFYDRYSKRRGKGKALVAV</sequence>
<dbReference type="InterPro" id="IPR003346">
    <property type="entry name" value="Transposase_20"/>
</dbReference>
<feature type="coiled-coil region" evidence="1">
    <location>
        <begin position="133"/>
        <end position="160"/>
    </location>
</feature>
<dbReference type="GO" id="GO:0004803">
    <property type="term" value="F:transposase activity"/>
    <property type="evidence" value="ECO:0007669"/>
    <property type="project" value="InterPro"/>
</dbReference>
<feature type="non-terminal residue" evidence="4">
    <location>
        <position position="1"/>
    </location>
</feature>
<feature type="non-terminal residue" evidence="4">
    <location>
        <position position="264"/>
    </location>
</feature>
<dbReference type="AlphaFoldDB" id="X1J1R7"/>
<name>X1J1R7_9ZZZZ</name>
<reference evidence="4" key="1">
    <citation type="journal article" date="2014" name="Front. Microbiol.">
        <title>High frequency of phylogenetically diverse reductive dehalogenase-homologous genes in deep subseafloor sedimentary metagenomes.</title>
        <authorList>
            <person name="Kawai M."/>
            <person name="Futagami T."/>
            <person name="Toyoda A."/>
            <person name="Takaki Y."/>
            <person name="Nishi S."/>
            <person name="Hori S."/>
            <person name="Arai W."/>
            <person name="Tsubouchi T."/>
            <person name="Morono Y."/>
            <person name="Uchiyama I."/>
            <person name="Ito T."/>
            <person name="Fujiyama A."/>
            <person name="Inagaki F."/>
            <person name="Takami H."/>
        </authorList>
    </citation>
    <scope>NUCLEOTIDE SEQUENCE</scope>
    <source>
        <strain evidence="4">Expedition CK06-06</strain>
    </source>
</reference>
<dbReference type="Pfam" id="PF01548">
    <property type="entry name" value="DEDD_Tnp_IS110"/>
    <property type="match status" value="1"/>
</dbReference>
<dbReference type="InterPro" id="IPR002525">
    <property type="entry name" value="Transp_IS110-like_N"/>
</dbReference>
<dbReference type="PANTHER" id="PTHR33055">
    <property type="entry name" value="TRANSPOSASE FOR INSERTION SEQUENCE ELEMENT IS1111A"/>
    <property type="match status" value="1"/>
</dbReference>
<protein>
    <submittedName>
        <fullName evidence="4">Uncharacterized protein</fullName>
    </submittedName>
</protein>
<dbReference type="EMBL" id="BARU01031229">
    <property type="protein sequence ID" value="GAH72309.1"/>
    <property type="molecule type" value="Genomic_DNA"/>
</dbReference>
<dbReference type="GO" id="GO:0006313">
    <property type="term" value="P:DNA transposition"/>
    <property type="evidence" value="ECO:0007669"/>
    <property type="project" value="InterPro"/>
</dbReference>
<dbReference type="InterPro" id="IPR047650">
    <property type="entry name" value="Transpos_IS110"/>
</dbReference>
<dbReference type="PANTHER" id="PTHR33055:SF13">
    <property type="entry name" value="TRANSPOSASE"/>
    <property type="match status" value="1"/>
</dbReference>